<dbReference type="SUPFAM" id="SSF53955">
    <property type="entry name" value="Lysozyme-like"/>
    <property type="match status" value="1"/>
</dbReference>
<sequence length="164" mass="18684">MLATIRIESYAYRQKLFFKTISENISYDKTEVDYGSGPTASNRQIAILNHNTDIGDGHKYRGRGLVQLTWKIAYEKFKSLKDIDIVTNPDLCLEISTAVSIMMKGMKDGDFRAGHTLETYLGAGKKNYFNARLIINGYRHGIPDKADEFKDYAELFEVIINETI</sequence>
<reference evidence="1 2" key="1">
    <citation type="submission" date="2020-06" db="EMBL/GenBank/DDBJ databases">
        <title>REHAB project genomes.</title>
        <authorList>
            <person name="Shaw L.P."/>
        </authorList>
    </citation>
    <scope>NUCLEOTIDE SEQUENCE [LARGE SCALE GENOMIC DNA]</scope>
    <source>
        <strain evidence="1 2">RHBSTW-00074</strain>
    </source>
</reference>
<dbReference type="InterPro" id="IPR023346">
    <property type="entry name" value="Lysozyme-like_dom_sf"/>
</dbReference>
<accession>A0A7W3DIL9</accession>
<dbReference type="AlphaFoldDB" id="A0A7W3DIL9"/>
<organism evidence="1 2">
    <name type="scientific">Enterobacter asburiae</name>
    <dbReference type="NCBI Taxonomy" id="61645"/>
    <lineage>
        <taxon>Bacteria</taxon>
        <taxon>Pseudomonadati</taxon>
        <taxon>Pseudomonadota</taxon>
        <taxon>Gammaproteobacteria</taxon>
        <taxon>Enterobacterales</taxon>
        <taxon>Enterobacteriaceae</taxon>
        <taxon>Enterobacter</taxon>
        <taxon>Enterobacter cloacae complex</taxon>
    </lineage>
</organism>
<dbReference type="RefSeq" id="WP_182410886.1">
    <property type="nucleotide sequence ID" value="NZ_JABXRP010000003.1"/>
</dbReference>
<evidence type="ECO:0008006" key="3">
    <source>
        <dbReference type="Google" id="ProtNLM"/>
    </source>
</evidence>
<comment type="caution">
    <text evidence="1">The sequence shown here is derived from an EMBL/GenBank/DDBJ whole genome shotgun (WGS) entry which is preliminary data.</text>
</comment>
<gene>
    <name evidence="1" type="ORF">HV056_23705</name>
</gene>
<protein>
    <recommendedName>
        <fullName evidence="3">Transglycosylase SLT domain-containing protein</fullName>
    </recommendedName>
</protein>
<evidence type="ECO:0000313" key="1">
    <source>
        <dbReference type="EMBL" id="MBA8079498.1"/>
    </source>
</evidence>
<dbReference type="Gene3D" id="1.10.530.10">
    <property type="match status" value="1"/>
</dbReference>
<name>A0A7W3DIL9_ENTAS</name>
<dbReference type="EMBL" id="JABXRP010000003">
    <property type="protein sequence ID" value="MBA8079498.1"/>
    <property type="molecule type" value="Genomic_DNA"/>
</dbReference>
<proteinExistence type="predicted"/>
<evidence type="ECO:0000313" key="2">
    <source>
        <dbReference type="Proteomes" id="UP000533461"/>
    </source>
</evidence>
<dbReference type="Proteomes" id="UP000533461">
    <property type="component" value="Unassembled WGS sequence"/>
</dbReference>